<evidence type="ECO:0000313" key="5">
    <source>
        <dbReference type="Proteomes" id="UP000051249"/>
    </source>
</evidence>
<organism evidence="4 5">
    <name type="scientific">Pediococcus argentinicus</name>
    <dbReference type="NCBI Taxonomy" id="480391"/>
    <lineage>
        <taxon>Bacteria</taxon>
        <taxon>Bacillati</taxon>
        <taxon>Bacillota</taxon>
        <taxon>Bacilli</taxon>
        <taxon>Lactobacillales</taxon>
        <taxon>Lactobacillaceae</taxon>
        <taxon>Pediococcus</taxon>
    </lineage>
</organism>
<feature type="domain" description="Glucosyltransferase 3-like N-terminal" evidence="2">
    <location>
        <begin position="3"/>
        <end position="66"/>
    </location>
</feature>
<sequence>MFAKKSLKKVVIIHDLESLRYLKNDSNSTRIEIELLNQFDSVIVHNFAMKQWLLEHGVVKKLVVLDVFDYLENNTLAVSNFNKKIVFAGNLEKSSLLSKVDNEMSLSVIGPNPRLHDYSSSISYIGEYTPNDLPSHMKDFSFGLVWDGDSVTTCNGVYGEYLRYNNSHKLSLYLSTGIPVVVWKESATAEFVNENKVGITVGSLTEAQSLIDNMTESEYSILKNNAIKLSEKLKTGFFTTNAIREALK</sequence>
<evidence type="ECO:0000313" key="4">
    <source>
        <dbReference type="EMBL" id="KRO22187.1"/>
    </source>
</evidence>
<dbReference type="Pfam" id="PF26337">
    <property type="entry name" value="Gtf3_C"/>
    <property type="match status" value="1"/>
</dbReference>
<evidence type="ECO:0000256" key="1">
    <source>
        <dbReference type="ARBA" id="ARBA00022679"/>
    </source>
</evidence>
<keyword evidence="1 4" id="KW-0808">Transferase</keyword>
<feature type="domain" description="Glucosyltransferase 3-like C-terminal" evidence="3">
    <location>
        <begin position="85"/>
        <end position="246"/>
    </location>
</feature>
<evidence type="ECO:0000259" key="3">
    <source>
        <dbReference type="Pfam" id="PF26337"/>
    </source>
</evidence>
<proteinExistence type="predicted"/>
<dbReference type="GO" id="GO:0016740">
    <property type="term" value="F:transferase activity"/>
    <property type="evidence" value="ECO:0007669"/>
    <property type="project" value="UniProtKB-KW"/>
</dbReference>
<keyword evidence="5" id="KW-1185">Reference proteome</keyword>
<dbReference type="RefSeq" id="WP_057800388.1">
    <property type="nucleotide sequence ID" value="NZ_BJZZ01000041.1"/>
</dbReference>
<dbReference type="EMBL" id="JQCQ01000040">
    <property type="protein sequence ID" value="KRO22187.1"/>
    <property type="molecule type" value="Genomic_DNA"/>
</dbReference>
<dbReference type="InterPro" id="IPR058592">
    <property type="entry name" value="Gtf3_C"/>
</dbReference>
<accession>A0A0R2NCF1</accession>
<dbReference type="Proteomes" id="UP000051249">
    <property type="component" value="Unassembled WGS sequence"/>
</dbReference>
<dbReference type="OrthoDB" id="9790931at2"/>
<dbReference type="Pfam" id="PF26334">
    <property type="entry name" value="Gtf3_N"/>
    <property type="match status" value="1"/>
</dbReference>
<dbReference type="PATRIC" id="fig|480391.4.peg.1303"/>
<evidence type="ECO:0000259" key="2">
    <source>
        <dbReference type="Pfam" id="PF26334"/>
    </source>
</evidence>
<dbReference type="AlphaFoldDB" id="A0A0R2NCF1"/>
<dbReference type="Gene3D" id="3.40.50.2000">
    <property type="entry name" value="Glycogen Phosphorylase B"/>
    <property type="match status" value="2"/>
</dbReference>
<dbReference type="InterPro" id="IPR058591">
    <property type="entry name" value="Gtf3_N"/>
</dbReference>
<gene>
    <name evidence="4" type="ORF">IV88_GL001283</name>
</gene>
<protein>
    <submittedName>
        <fullName evidence="4">Galactofuranosyltransferase</fullName>
    </submittedName>
</protein>
<reference evidence="4 5" key="1">
    <citation type="journal article" date="2015" name="Genome Announc.">
        <title>Expanding the biotechnology potential of lactobacilli through comparative genomics of 213 strains and associated genera.</title>
        <authorList>
            <person name="Sun Z."/>
            <person name="Harris H.M."/>
            <person name="McCann A."/>
            <person name="Guo C."/>
            <person name="Argimon S."/>
            <person name="Zhang W."/>
            <person name="Yang X."/>
            <person name="Jeffery I.B."/>
            <person name="Cooney J.C."/>
            <person name="Kagawa T.F."/>
            <person name="Liu W."/>
            <person name="Song Y."/>
            <person name="Salvetti E."/>
            <person name="Wrobel A."/>
            <person name="Rasinkangas P."/>
            <person name="Parkhill J."/>
            <person name="Rea M.C."/>
            <person name="O'Sullivan O."/>
            <person name="Ritari J."/>
            <person name="Douillard F.P."/>
            <person name="Paul Ross R."/>
            <person name="Yang R."/>
            <person name="Briner A.E."/>
            <person name="Felis G.E."/>
            <person name="de Vos W.M."/>
            <person name="Barrangou R."/>
            <person name="Klaenhammer T.R."/>
            <person name="Caufield P.W."/>
            <person name="Cui Y."/>
            <person name="Zhang H."/>
            <person name="O'Toole P.W."/>
        </authorList>
    </citation>
    <scope>NUCLEOTIDE SEQUENCE [LARGE SCALE GENOMIC DNA]</scope>
    <source>
        <strain evidence="4 5">DSM 23026</strain>
    </source>
</reference>
<name>A0A0R2NCF1_9LACO</name>
<comment type="caution">
    <text evidence="4">The sequence shown here is derived from an EMBL/GenBank/DDBJ whole genome shotgun (WGS) entry which is preliminary data.</text>
</comment>